<sequence length="143" mass="15948">MRRRVSPFRLIRWLESTSTARVVANLAAAGEPVTHAALDAQLPDGSVQFLRAALVNHGVLASRDENLALERWPDEFCSSISDDVDRKLLRGYATWHHLHQLRTRSTPAGTSEGQLANIKSELRAVRTLCDWLDTCGRSLRACT</sequence>
<organism evidence="1 2">
    <name type="scientific">Actinomycetospora atypica</name>
    <dbReference type="NCBI Taxonomy" id="1290095"/>
    <lineage>
        <taxon>Bacteria</taxon>
        <taxon>Bacillati</taxon>
        <taxon>Actinomycetota</taxon>
        <taxon>Actinomycetes</taxon>
        <taxon>Pseudonocardiales</taxon>
        <taxon>Pseudonocardiaceae</taxon>
        <taxon>Actinomycetospora</taxon>
    </lineage>
</organism>
<gene>
    <name evidence="1" type="ORF">ACFPBZ_08065</name>
</gene>
<dbReference type="Proteomes" id="UP001595947">
    <property type="component" value="Unassembled WGS sequence"/>
</dbReference>
<evidence type="ECO:0000313" key="1">
    <source>
        <dbReference type="EMBL" id="MFC5062157.1"/>
    </source>
</evidence>
<dbReference type="RefSeq" id="WP_378035503.1">
    <property type="nucleotide sequence ID" value="NZ_JBHSIV010000006.1"/>
</dbReference>
<proteinExistence type="predicted"/>
<protein>
    <submittedName>
        <fullName evidence="1">Uncharacterized protein</fullName>
    </submittedName>
</protein>
<reference evidence="2" key="1">
    <citation type="journal article" date="2019" name="Int. J. Syst. Evol. Microbiol.">
        <title>The Global Catalogue of Microorganisms (GCM) 10K type strain sequencing project: providing services to taxonomists for standard genome sequencing and annotation.</title>
        <authorList>
            <consortium name="The Broad Institute Genomics Platform"/>
            <consortium name="The Broad Institute Genome Sequencing Center for Infectious Disease"/>
            <person name="Wu L."/>
            <person name="Ma J."/>
        </authorList>
    </citation>
    <scope>NUCLEOTIDE SEQUENCE [LARGE SCALE GENOMIC DNA]</scope>
    <source>
        <strain evidence="2">CGMCC 4.7093</strain>
    </source>
</reference>
<keyword evidence="2" id="KW-1185">Reference proteome</keyword>
<comment type="caution">
    <text evidence="1">The sequence shown here is derived from an EMBL/GenBank/DDBJ whole genome shotgun (WGS) entry which is preliminary data.</text>
</comment>
<dbReference type="EMBL" id="JBHSIV010000006">
    <property type="protein sequence ID" value="MFC5062157.1"/>
    <property type="molecule type" value="Genomic_DNA"/>
</dbReference>
<accession>A0ABV9YKG6</accession>
<name>A0ABV9YKG6_9PSEU</name>
<evidence type="ECO:0000313" key="2">
    <source>
        <dbReference type="Proteomes" id="UP001595947"/>
    </source>
</evidence>